<organism evidence="2 3">
    <name type="scientific">Autumnicola musiva</name>
    <dbReference type="NCBI Taxonomy" id="3075589"/>
    <lineage>
        <taxon>Bacteria</taxon>
        <taxon>Pseudomonadati</taxon>
        <taxon>Bacteroidota</taxon>
        <taxon>Flavobacteriia</taxon>
        <taxon>Flavobacteriales</taxon>
        <taxon>Flavobacteriaceae</taxon>
        <taxon>Autumnicola</taxon>
    </lineage>
</organism>
<dbReference type="SUPFAM" id="SSF49299">
    <property type="entry name" value="PKD domain"/>
    <property type="match status" value="1"/>
</dbReference>
<dbReference type="InterPro" id="IPR035986">
    <property type="entry name" value="PKD_dom_sf"/>
</dbReference>
<feature type="domain" description="PKD" evidence="1">
    <location>
        <begin position="67"/>
        <end position="97"/>
    </location>
</feature>
<dbReference type="PROSITE" id="PS51257">
    <property type="entry name" value="PROKAR_LIPOPROTEIN"/>
    <property type="match status" value="1"/>
</dbReference>
<evidence type="ECO:0000259" key="1">
    <source>
        <dbReference type="PROSITE" id="PS50093"/>
    </source>
</evidence>
<evidence type="ECO:0000313" key="3">
    <source>
        <dbReference type="Proteomes" id="UP001262582"/>
    </source>
</evidence>
<name>A0ABU3D7S2_9FLAO</name>
<dbReference type="RefSeq" id="WP_311503925.1">
    <property type="nucleotide sequence ID" value="NZ_JAVRHK010000010.1"/>
</dbReference>
<accession>A0ABU3D7S2</accession>
<comment type="caution">
    <text evidence="2">The sequence shown here is derived from an EMBL/GenBank/DDBJ whole genome shotgun (WGS) entry which is preliminary data.</text>
</comment>
<keyword evidence="3" id="KW-1185">Reference proteome</keyword>
<proteinExistence type="predicted"/>
<dbReference type="Gene3D" id="2.60.120.260">
    <property type="entry name" value="Galactose-binding domain-like"/>
    <property type="match status" value="1"/>
</dbReference>
<dbReference type="CDD" id="cd00146">
    <property type="entry name" value="PKD"/>
    <property type="match status" value="1"/>
</dbReference>
<dbReference type="Gene3D" id="2.60.40.10">
    <property type="entry name" value="Immunoglobulins"/>
    <property type="match status" value="1"/>
</dbReference>
<dbReference type="SMART" id="SM00089">
    <property type="entry name" value="PKD"/>
    <property type="match status" value="1"/>
</dbReference>
<reference evidence="2 3" key="1">
    <citation type="submission" date="2023-09" db="EMBL/GenBank/DDBJ databases">
        <authorList>
            <person name="Rey-Velasco X."/>
        </authorList>
    </citation>
    <scope>NUCLEOTIDE SEQUENCE [LARGE SCALE GENOMIC DNA]</scope>
    <source>
        <strain evidence="2 3">F117</strain>
    </source>
</reference>
<protein>
    <submittedName>
        <fullName evidence="2">PKD domain-containing protein</fullName>
    </submittedName>
</protein>
<dbReference type="Proteomes" id="UP001262582">
    <property type="component" value="Unassembled WGS sequence"/>
</dbReference>
<gene>
    <name evidence="2" type="ORF">RM539_13420</name>
</gene>
<dbReference type="InterPro" id="IPR013783">
    <property type="entry name" value="Ig-like_fold"/>
</dbReference>
<dbReference type="InterPro" id="IPR000601">
    <property type="entry name" value="PKD_dom"/>
</dbReference>
<sequence>MKNSFLKIRLFAIITMAFLYGCSEDDDNSLPSLPEGNNAEFSYETDPEDPFTVHFNNESQQYDASYWRFGDDSGFSTEDSPTHTFPNGGLFEVILAVQGDGNGGEVRRMVEIIDPALQGERIEDGNFQDPNAWNVQEAGYEILTDVSFTEAGLHLSNEGEGVTTNVVVWQEIQVEAGKEYHFSADVAGGGMNQAWLEFHFSNEEPEGDDYAENNLWSLNAYAECGIDPFEGDIVDLSCSGDGAADGIFTFEEGGTAYIVIKSGSYEGYLGPEGITISNVSLMPVDDME</sequence>
<evidence type="ECO:0000313" key="2">
    <source>
        <dbReference type="EMBL" id="MDT0677581.1"/>
    </source>
</evidence>
<dbReference type="PROSITE" id="PS50093">
    <property type="entry name" value="PKD"/>
    <property type="match status" value="1"/>
</dbReference>
<dbReference type="InterPro" id="IPR022409">
    <property type="entry name" value="PKD/Chitinase_dom"/>
</dbReference>
<dbReference type="EMBL" id="JAVRHK010000010">
    <property type="protein sequence ID" value="MDT0677581.1"/>
    <property type="molecule type" value="Genomic_DNA"/>
</dbReference>